<dbReference type="PROSITE" id="PS50937">
    <property type="entry name" value="HTH_MERR_2"/>
    <property type="match status" value="1"/>
</dbReference>
<evidence type="ECO:0000256" key="2">
    <source>
        <dbReference type="ARBA" id="ARBA00023125"/>
    </source>
</evidence>
<protein>
    <submittedName>
        <fullName evidence="5">MerR family transcriptional regulator</fullName>
    </submittedName>
</protein>
<dbReference type="SUPFAM" id="SSF46955">
    <property type="entry name" value="Putative DNA-binding domain"/>
    <property type="match status" value="1"/>
</dbReference>
<evidence type="ECO:0000256" key="3">
    <source>
        <dbReference type="ARBA" id="ARBA00023163"/>
    </source>
</evidence>
<dbReference type="GO" id="GO:0003700">
    <property type="term" value="F:DNA-binding transcription factor activity"/>
    <property type="evidence" value="ECO:0007669"/>
    <property type="project" value="InterPro"/>
</dbReference>
<dbReference type="GO" id="GO:0003677">
    <property type="term" value="F:DNA binding"/>
    <property type="evidence" value="ECO:0007669"/>
    <property type="project" value="UniProtKB-KW"/>
</dbReference>
<reference evidence="5" key="1">
    <citation type="submission" date="2024-05" db="EMBL/GenBank/DDBJ databases">
        <title>Genome sequencing of novel strain.</title>
        <authorList>
            <person name="Ganbat D."/>
            <person name="Ganbat S."/>
            <person name="Lee S.-J."/>
        </authorList>
    </citation>
    <scope>NUCLEOTIDE SEQUENCE</scope>
    <source>
        <strain evidence="5">SMD15-11</strain>
    </source>
</reference>
<accession>A0AB39UVM1</accession>
<keyword evidence="2" id="KW-0238">DNA-binding</keyword>
<gene>
    <name evidence="5" type="ORF">AAIA72_15775</name>
</gene>
<dbReference type="InterPro" id="IPR047057">
    <property type="entry name" value="MerR_fam"/>
</dbReference>
<name>A0AB39UVM1_9GAMM</name>
<dbReference type="PANTHER" id="PTHR30204">
    <property type="entry name" value="REDOX-CYCLING DRUG-SENSING TRANSCRIPTIONAL ACTIVATOR SOXR"/>
    <property type="match status" value="1"/>
</dbReference>
<dbReference type="PANTHER" id="PTHR30204:SF67">
    <property type="entry name" value="HTH-TYPE TRANSCRIPTIONAL REGULATOR MLRA-RELATED"/>
    <property type="match status" value="1"/>
</dbReference>
<dbReference type="RefSeq" id="WP_369601247.1">
    <property type="nucleotide sequence ID" value="NZ_CP154858.1"/>
</dbReference>
<dbReference type="SMART" id="SM00422">
    <property type="entry name" value="HTH_MERR"/>
    <property type="match status" value="1"/>
</dbReference>
<dbReference type="InterPro" id="IPR000551">
    <property type="entry name" value="MerR-type_HTH_dom"/>
</dbReference>
<feature type="domain" description="HTH merR-type" evidence="4">
    <location>
        <begin position="8"/>
        <end position="77"/>
    </location>
</feature>
<dbReference type="InterPro" id="IPR009061">
    <property type="entry name" value="DNA-bd_dom_put_sf"/>
</dbReference>
<dbReference type="KEGG" id="tcd:AAIA72_15775"/>
<proteinExistence type="predicted"/>
<dbReference type="AlphaFoldDB" id="A0AB39UVM1"/>
<keyword evidence="1" id="KW-0805">Transcription regulation</keyword>
<evidence type="ECO:0000313" key="5">
    <source>
        <dbReference type="EMBL" id="XDT72235.1"/>
    </source>
</evidence>
<evidence type="ECO:0000256" key="1">
    <source>
        <dbReference type="ARBA" id="ARBA00023015"/>
    </source>
</evidence>
<keyword evidence="3" id="KW-0804">Transcription</keyword>
<dbReference type="Pfam" id="PF13411">
    <property type="entry name" value="MerR_1"/>
    <property type="match status" value="1"/>
</dbReference>
<dbReference type="EMBL" id="CP154858">
    <property type="protein sequence ID" value="XDT72235.1"/>
    <property type="molecule type" value="Genomic_DNA"/>
</dbReference>
<sequence length="267" mass="30577">MNEDSKTRYSIKHVSELTGVLGVTLRAWERRYGLLKPERNEQGHRLYTPEDVQRIRTIVAWLNQGVAISKVRPLLDAQAQPEDYSEPLPEMHDILSALDAQDEERAQRLLEQTMKAYPHQTLLDQIVTPLEFELAAMPSPQRDLAMALWRLIVIRCCAPLMRKPLPRNAPECRVLALDWQAESLAWWTALGEYLRGTRVHLMPLPQPDAETLSALCAQDRLPLYMVGHQPLREDVLVFIRQLHKGGRQVIPLGALVFWLASRTESVT</sequence>
<evidence type="ECO:0000259" key="4">
    <source>
        <dbReference type="PROSITE" id="PS50937"/>
    </source>
</evidence>
<organism evidence="5">
    <name type="scientific">Thermohahella caldifontis</name>
    <dbReference type="NCBI Taxonomy" id="3142973"/>
    <lineage>
        <taxon>Bacteria</taxon>
        <taxon>Pseudomonadati</taxon>
        <taxon>Pseudomonadota</taxon>
        <taxon>Gammaproteobacteria</taxon>
        <taxon>Oceanospirillales</taxon>
        <taxon>Hahellaceae</taxon>
        <taxon>Thermohahella</taxon>
    </lineage>
</organism>
<dbReference type="Gene3D" id="1.10.1660.10">
    <property type="match status" value="1"/>
</dbReference>
<dbReference type="CDD" id="cd01104">
    <property type="entry name" value="HTH_MlrA-CarA"/>
    <property type="match status" value="1"/>
</dbReference>